<protein>
    <recommendedName>
        <fullName evidence="3">non-reducing end alpha-L-arabinofuranosidase</fullName>
        <ecNumber evidence="3">3.2.1.55</ecNumber>
    </recommendedName>
</protein>
<gene>
    <name evidence="9" type="ORF">H9652_13185</name>
</gene>
<organism evidence="9 10">
    <name type="scientific">Oerskovia rustica</name>
    <dbReference type="NCBI Taxonomy" id="2762237"/>
    <lineage>
        <taxon>Bacteria</taxon>
        <taxon>Bacillati</taxon>
        <taxon>Actinomycetota</taxon>
        <taxon>Actinomycetes</taxon>
        <taxon>Micrococcales</taxon>
        <taxon>Cellulomonadaceae</taxon>
        <taxon>Oerskovia</taxon>
    </lineage>
</organism>
<keyword evidence="10" id="KW-1185">Reference proteome</keyword>
<evidence type="ECO:0000313" key="9">
    <source>
        <dbReference type="EMBL" id="MBD7951352.1"/>
    </source>
</evidence>
<evidence type="ECO:0000313" key="10">
    <source>
        <dbReference type="Proteomes" id="UP000641803"/>
    </source>
</evidence>
<feature type="domain" description="Alpha-L-arabinofuranosidase C-terminal" evidence="8">
    <location>
        <begin position="843"/>
        <end position="1196"/>
    </location>
</feature>
<accession>A0ABR8RVB8</accession>
<dbReference type="InterPro" id="IPR051563">
    <property type="entry name" value="Glycosyl_Hydrolase_51"/>
</dbReference>
<name>A0ABR8RVB8_9CELL</name>
<feature type="compositionally biased region" description="Low complexity" evidence="6">
    <location>
        <begin position="1"/>
        <end position="14"/>
    </location>
</feature>
<evidence type="ECO:0000256" key="1">
    <source>
        <dbReference type="ARBA" id="ARBA00001462"/>
    </source>
</evidence>
<feature type="signal peptide" evidence="7">
    <location>
        <begin position="1"/>
        <end position="44"/>
    </location>
</feature>
<dbReference type="SUPFAM" id="SSF49899">
    <property type="entry name" value="Concanavalin A-like lectins/glucanases"/>
    <property type="match status" value="2"/>
</dbReference>
<dbReference type="InterPro" id="IPR008979">
    <property type="entry name" value="Galactose-bd-like_sf"/>
</dbReference>
<dbReference type="Pfam" id="PF06964">
    <property type="entry name" value="Alpha-L-AF_C"/>
    <property type="match status" value="1"/>
</dbReference>
<dbReference type="Gene3D" id="3.20.20.80">
    <property type="entry name" value="Glycosidases"/>
    <property type="match status" value="1"/>
</dbReference>
<comment type="caution">
    <text evidence="9">The sequence shown here is derived from an EMBL/GenBank/DDBJ whole genome shotgun (WGS) entry which is preliminary data.</text>
</comment>
<dbReference type="InterPro" id="IPR041542">
    <property type="entry name" value="GH43_C2"/>
</dbReference>
<dbReference type="PANTHER" id="PTHR31776">
    <property type="entry name" value="ALPHA-L-ARABINOFURANOSIDASE 1"/>
    <property type="match status" value="1"/>
</dbReference>
<evidence type="ECO:0000256" key="6">
    <source>
        <dbReference type="SAM" id="MobiDB-lite"/>
    </source>
</evidence>
<dbReference type="Proteomes" id="UP000641803">
    <property type="component" value="Unassembled WGS sequence"/>
</dbReference>
<reference evidence="9 10" key="1">
    <citation type="submission" date="2020-08" db="EMBL/GenBank/DDBJ databases">
        <title>A Genomic Blueprint of the Chicken Gut Microbiome.</title>
        <authorList>
            <person name="Gilroy R."/>
            <person name="Ravi A."/>
            <person name="Getino M."/>
            <person name="Pursley I."/>
            <person name="Horton D.L."/>
            <person name="Alikhan N.-F."/>
            <person name="Baker D."/>
            <person name="Gharbi K."/>
            <person name="Hall N."/>
            <person name="Watson M."/>
            <person name="Adriaenssens E.M."/>
            <person name="Foster-Nyarko E."/>
            <person name="Jarju S."/>
            <person name="Secka A."/>
            <person name="Antonio M."/>
            <person name="Oren A."/>
            <person name="Chaudhuri R."/>
            <person name="La Ragione R.M."/>
            <person name="Hildebrand F."/>
            <person name="Pallen M.J."/>
        </authorList>
    </citation>
    <scope>NUCLEOTIDE SEQUENCE [LARGE SCALE GENOMIC DNA]</scope>
    <source>
        <strain evidence="9 10">Sa4CUA1</strain>
    </source>
</reference>
<dbReference type="InterPro" id="IPR010496">
    <property type="entry name" value="AL/BT2_dom"/>
</dbReference>
<evidence type="ECO:0000256" key="2">
    <source>
        <dbReference type="ARBA" id="ARBA00007186"/>
    </source>
</evidence>
<dbReference type="Gene3D" id="2.60.120.200">
    <property type="match status" value="1"/>
</dbReference>
<dbReference type="PANTHER" id="PTHR31776:SF26">
    <property type="entry name" value="SECRETED ARABINOSIDASE"/>
    <property type="match status" value="1"/>
</dbReference>
<dbReference type="SUPFAM" id="SSF51445">
    <property type="entry name" value="(Trans)glycosidases"/>
    <property type="match status" value="1"/>
</dbReference>
<dbReference type="InterPro" id="IPR013320">
    <property type="entry name" value="ConA-like_dom_sf"/>
</dbReference>
<dbReference type="InterPro" id="IPR055235">
    <property type="entry name" value="ASD1_cat"/>
</dbReference>
<evidence type="ECO:0000256" key="4">
    <source>
        <dbReference type="ARBA" id="ARBA00022729"/>
    </source>
</evidence>
<evidence type="ECO:0000256" key="5">
    <source>
        <dbReference type="ARBA" id="ARBA00022801"/>
    </source>
</evidence>
<dbReference type="InterPro" id="IPR003305">
    <property type="entry name" value="CenC_carb-bd"/>
</dbReference>
<dbReference type="Gene3D" id="2.60.120.260">
    <property type="entry name" value="Galactose-binding domain-like"/>
    <property type="match status" value="1"/>
</dbReference>
<evidence type="ECO:0000256" key="3">
    <source>
        <dbReference type="ARBA" id="ARBA00012670"/>
    </source>
</evidence>
<dbReference type="Pfam" id="PF17851">
    <property type="entry name" value="GH43_C2"/>
    <property type="match status" value="1"/>
</dbReference>
<comment type="similarity">
    <text evidence="2">Belongs to the glycosyl hydrolase 51 family.</text>
</comment>
<dbReference type="InterPro" id="IPR010720">
    <property type="entry name" value="Alpha-L-AF_C"/>
</dbReference>
<keyword evidence="5" id="KW-0378">Hydrolase</keyword>
<proteinExistence type="inferred from homology"/>
<sequence>MIISDSPARSTTRGRTSRPSRSRTARPWAASVAVLALGATTALAVTPSAFAAAEPVLPAGAWVDQFDAAELGSAWDVVNPVPSAWSLATTPGSLTLTSQPGDTYQEANTAKNVFMVDVPVGDFTVVTKVSAPVGKVYQGAGLIAWKDMDNYVRAGLTYVGSLSPSARAIELDNETGGKFTAASFTDRAGSTGETLRMQRTGDTLAVSYWDATAGDWKPAGSTTVTFDVTQVGLYALAAQDGSTHAATFDYVAVDAAEGQDVVPAGTFSLVGPVDHKHLVLTDTGLSFVAQRPASPLGLAATAVAGGPDGAATLAQAGTGLPVVVASDGRLALGAAGAAPAQVRLTDVGGGRLALRVPGAAAGEFAGVRAADGALVLGAEDAAVRLTLTALSSAEHTLAIDAAGESVEMSDDLYGIFYEDINYAADGGLYAELVRNRSFEFNSSDSSSFTGLTAWERVDRNGGTATTTVVTDAQRLNDSNRYYLRLDATAAGAGLRNAGFNTGLFLEKGEKYDFSVWARSAVGQDLTVQVENAAAGTTYATGEVTVDGTDTWKKYSVTLTATGTTSAGRLAVLAGAAGTVRLDMVSLMPQDTWVGPVNGKTHLRKDLAEKIDAMNPQFLRFPGGCVTNAGTFDTYLESNGTDRRRTYQWKETIGPVEERATNWNFWGYNQSYGIGYYEYFTFAEDLGATPLPVLSVGANGCGSTIPEMKDDVRIQRWVQDTLDLIEFANGDVTTGWGAVRAELGHPEPFGLKYLGLGNEENTKTFEANFPKFKDAVRAAYPDVQIISNSGPDDTGQRFDELWEFNRAQEVDLVDEHYYNDPSWFLENADRYDDYDREGPHVFLGEYASRGNTFFNALSEAAFMTGLERNSDVVELASYAPLLSNEAYVQWSPDAIWFDNDESWGTPNYYVQELFANNVGDEVVPSVHGADASAEPALDGGVFLSTWSTSASYDNVVVTDNASGDVLFQDGFDDATRWSPVTGTWAAQDGVYTQSSTSVTDARSIVTGAYAKDWKNYTLELDARKIAGSEGFLVGFAAGGPNDYYWWNIGGWNNTRSVLQRADGGSAAEVAAVENKSVETGQGYKVKVVVQGSTIELYLDGQLQISYEQPAAKSLYQVVTRDEESGDLVVKVVNPTATAADTAVTVAGQEIAAQATVTEMVGAPTDTNTKANPRAIVPVERTWDGASSAFDYTFPAYSVTFLRLQAAGTEAEPVDLAVTAKAQCVAGRANLSVRAVNGEDEAVTVALTTPFGTKTFASVAPGKSASQTFSSRAVSVPAGSATVVGTIGTGPGARSTTFDVEYPATTCG</sequence>
<evidence type="ECO:0000259" key="8">
    <source>
        <dbReference type="SMART" id="SM00813"/>
    </source>
</evidence>
<dbReference type="Pfam" id="PF22848">
    <property type="entry name" value="ASD1_dom"/>
    <property type="match status" value="1"/>
</dbReference>
<dbReference type="SMART" id="SM00813">
    <property type="entry name" value="Alpha-L-AF_C"/>
    <property type="match status" value="1"/>
</dbReference>
<dbReference type="Pfam" id="PF06439">
    <property type="entry name" value="3keto-disac_hyd"/>
    <property type="match status" value="1"/>
</dbReference>
<feature type="compositionally biased region" description="Basic residues" evidence="6">
    <location>
        <begin position="15"/>
        <end position="24"/>
    </location>
</feature>
<dbReference type="EMBL" id="JACSQQ010000022">
    <property type="protein sequence ID" value="MBD7951352.1"/>
    <property type="molecule type" value="Genomic_DNA"/>
</dbReference>
<keyword evidence="4 7" id="KW-0732">Signal</keyword>
<dbReference type="InterPro" id="IPR017853">
    <property type="entry name" value="GH"/>
</dbReference>
<dbReference type="Gene3D" id="2.60.120.560">
    <property type="entry name" value="Exo-inulinase, domain 1"/>
    <property type="match status" value="1"/>
</dbReference>
<dbReference type="RefSeq" id="WP_191796658.1">
    <property type="nucleotide sequence ID" value="NZ_JACSQQ010000022.1"/>
</dbReference>
<comment type="catalytic activity">
    <reaction evidence="1">
        <text>Hydrolysis of terminal non-reducing alpha-L-arabinofuranoside residues in alpha-L-arabinosides.</text>
        <dbReference type="EC" id="3.2.1.55"/>
    </reaction>
</comment>
<feature type="chain" id="PRO_5045321659" description="non-reducing end alpha-L-arabinofuranosidase" evidence="7">
    <location>
        <begin position="45"/>
        <end position="1306"/>
    </location>
</feature>
<evidence type="ECO:0000256" key="7">
    <source>
        <dbReference type="SAM" id="SignalP"/>
    </source>
</evidence>
<dbReference type="EC" id="3.2.1.55" evidence="3"/>
<dbReference type="Pfam" id="PF02018">
    <property type="entry name" value="CBM_4_9"/>
    <property type="match status" value="1"/>
</dbReference>
<dbReference type="SUPFAM" id="SSF51011">
    <property type="entry name" value="Glycosyl hydrolase domain"/>
    <property type="match status" value="1"/>
</dbReference>
<dbReference type="SUPFAM" id="SSF49785">
    <property type="entry name" value="Galactose-binding domain-like"/>
    <property type="match status" value="1"/>
</dbReference>
<feature type="region of interest" description="Disordered" evidence="6">
    <location>
        <begin position="1"/>
        <end position="25"/>
    </location>
</feature>